<evidence type="ECO:0000256" key="1">
    <source>
        <dbReference type="SAM" id="MobiDB-lite"/>
    </source>
</evidence>
<name>A0AAE1CLL9_9GAST</name>
<comment type="caution">
    <text evidence="2">The sequence shown here is derived from an EMBL/GenBank/DDBJ whole genome shotgun (WGS) entry which is preliminary data.</text>
</comment>
<reference evidence="2" key="1">
    <citation type="journal article" date="2023" name="G3 (Bethesda)">
        <title>A reference genome for the long-term kleptoplast-retaining sea slug Elysia crispata morphotype clarki.</title>
        <authorList>
            <person name="Eastman K.E."/>
            <person name="Pendleton A.L."/>
            <person name="Shaikh M.A."/>
            <person name="Suttiyut T."/>
            <person name="Ogas R."/>
            <person name="Tomko P."/>
            <person name="Gavelis G."/>
            <person name="Widhalm J.R."/>
            <person name="Wisecaver J.H."/>
        </authorList>
    </citation>
    <scope>NUCLEOTIDE SEQUENCE</scope>
    <source>
        <strain evidence="2">ECLA1</strain>
    </source>
</reference>
<gene>
    <name evidence="2" type="ORF">RRG08_023620</name>
</gene>
<evidence type="ECO:0000313" key="3">
    <source>
        <dbReference type="Proteomes" id="UP001283361"/>
    </source>
</evidence>
<accession>A0AAE1CLL9</accession>
<sequence length="76" mass="8253">MSTSPQHNSRSPGGQWSLVVTRGQFGPESDTHSPGLLEHPRCAPRAYRVQPLPSSGTDRPVYTIICPPICEAIVDL</sequence>
<feature type="region of interest" description="Disordered" evidence="1">
    <location>
        <begin position="1"/>
        <end position="39"/>
    </location>
</feature>
<proteinExistence type="predicted"/>
<dbReference type="AlphaFoldDB" id="A0AAE1CLL9"/>
<protein>
    <submittedName>
        <fullName evidence="2">Uncharacterized protein</fullName>
    </submittedName>
</protein>
<evidence type="ECO:0000313" key="2">
    <source>
        <dbReference type="EMBL" id="KAK3708211.1"/>
    </source>
</evidence>
<dbReference type="EMBL" id="JAWDGP010007701">
    <property type="protein sequence ID" value="KAK3708211.1"/>
    <property type="molecule type" value="Genomic_DNA"/>
</dbReference>
<organism evidence="2 3">
    <name type="scientific">Elysia crispata</name>
    <name type="common">lettuce slug</name>
    <dbReference type="NCBI Taxonomy" id="231223"/>
    <lineage>
        <taxon>Eukaryota</taxon>
        <taxon>Metazoa</taxon>
        <taxon>Spiralia</taxon>
        <taxon>Lophotrochozoa</taxon>
        <taxon>Mollusca</taxon>
        <taxon>Gastropoda</taxon>
        <taxon>Heterobranchia</taxon>
        <taxon>Euthyneura</taxon>
        <taxon>Panpulmonata</taxon>
        <taxon>Sacoglossa</taxon>
        <taxon>Placobranchoidea</taxon>
        <taxon>Plakobranchidae</taxon>
        <taxon>Elysia</taxon>
    </lineage>
</organism>
<keyword evidence="3" id="KW-1185">Reference proteome</keyword>
<dbReference type="Proteomes" id="UP001283361">
    <property type="component" value="Unassembled WGS sequence"/>
</dbReference>
<feature type="compositionally biased region" description="Polar residues" evidence="1">
    <location>
        <begin position="1"/>
        <end position="14"/>
    </location>
</feature>